<reference evidence="1 2" key="1">
    <citation type="journal article" date="2022" name="New Phytol.">
        <title>Ecological generalism drives hyperdiversity of secondary metabolite gene clusters in xylarialean endophytes.</title>
        <authorList>
            <person name="Franco M.E.E."/>
            <person name="Wisecaver J.H."/>
            <person name="Arnold A.E."/>
            <person name="Ju Y.M."/>
            <person name="Slot J.C."/>
            <person name="Ahrendt S."/>
            <person name="Moore L.P."/>
            <person name="Eastman K.E."/>
            <person name="Scott K."/>
            <person name="Konkel Z."/>
            <person name="Mondo S.J."/>
            <person name="Kuo A."/>
            <person name="Hayes R.D."/>
            <person name="Haridas S."/>
            <person name="Andreopoulos B."/>
            <person name="Riley R."/>
            <person name="LaButti K."/>
            <person name="Pangilinan J."/>
            <person name="Lipzen A."/>
            <person name="Amirebrahimi M."/>
            <person name="Yan J."/>
            <person name="Adam C."/>
            <person name="Keymanesh K."/>
            <person name="Ng V."/>
            <person name="Louie K."/>
            <person name="Northen T."/>
            <person name="Drula E."/>
            <person name="Henrissat B."/>
            <person name="Hsieh H.M."/>
            <person name="Youens-Clark K."/>
            <person name="Lutzoni F."/>
            <person name="Miadlikowska J."/>
            <person name="Eastwood D.C."/>
            <person name="Hamelin R.C."/>
            <person name="Grigoriev I.V."/>
            <person name="U'Ren J.M."/>
        </authorList>
    </citation>
    <scope>NUCLEOTIDE SEQUENCE [LARGE SCALE GENOMIC DNA]</scope>
    <source>
        <strain evidence="1 2">ER1909</strain>
    </source>
</reference>
<dbReference type="Proteomes" id="UP001497680">
    <property type="component" value="Unassembled WGS sequence"/>
</dbReference>
<protein>
    <submittedName>
        <fullName evidence="1">Uncharacterized protein</fullName>
    </submittedName>
</protein>
<organism evidence="1 2">
    <name type="scientific">Hypoxylon rubiginosum</name>
    <dbReference type="NCBI Taxonomy" id="110542"/>
    <lineage>
        <taxon>Eukaryota</taxon>
        <taxon>Fungi</taxon>
        <taxon>Dikarya</taxon>
        <taxon>Ascomycota</taxon>
        <taxon>Pezizomycotina</taxon>
        <taxon>Sordariomycetes</taxon>
        <taxon>Xylariomycetidae</taxon>
        <taxon>Xylariales</taxon>
        <taxon>Hypoxylaceae</taxon>
        <taxon>Hypoxylon</taxon>
    </lineage>
</organism>
<comment type="caution">
    <text evidence="1">The sequence shown here is derived from an EMBL/GenBank/DDBJ whole genome shotgun (WGS) entry which is preliminary data.</text>
</comment>
<name>A0ACC0DKV3_9PEZI</name>
<accession>A0ACC0DKV3</accession>
<gene>
    <name evidence="1" type="ORF">F4821DRAFT_274094</name>
</gene>
<evidence type="ECO:0000313" key="2">
    <source>
        <dbReference type="Proteomes" id="UP001497680"/>
    </source>
</evidence>
<keyword evidence="2" id="KW-1185">Reference proteome</keyword>
<proteinExistence type="predicted"/>
<dbReference type="EMBL" id="MU394280">
    <property type="protein sequence ID" value="KAI6093482.1"/>
    <property type="molecule type" value="Genomic_DNA"/>
</dbReference>
<evidence type="ECO:0000313" key="1">
    <source>
        <dbReference type="EMBL" id="KAI6093482.1"/>
    </source>
</evidence>
<sequence length="361" mass="41587">MGQALSADLLTQYQLPPLSVRNNSVRTFNFRKLPTELIDLIFEDFLDPVTATALSLTCKDLRNGHYRVPQRLNLLDRRLLLLLLENDSTSQRPVYFCHHCVGLHSFDPVREGPTHPSLPHFKFGPDDWPLAPYGRLNDCCQDIVRVDGNNFVIEYRHVRLIMNQHFYGGAGLPLSTFNVTCRPEYDDGRWSQKWSARIIDDELFLSATHTLNYRGSKGDFREIVNRSECNICAHVKLNELWTIFGGDVSGAEGTPARSWPRRNFLEPCGNVHHVCISCATDFTITVEERSEPERWVLTIVTYHQLGSCRYPNDPRWVAFRGGRRFHSVPTPLRDTFGIMPGSVREKWRLLTLKREYGLFLP</sequence>